<dbReference type="Pfam" id="PF00254">
    <property type="entry name" value="FKBP_C"/>
    <property type="match status" value="1"/>
</dbReference>
<reference evidence="10" key="1">
    <citation type="submission" date="2014-12" db="EMBL/GenBank/DDBJ databases">
        <authorList>
            <person name="Salcher M.M."/>
        </authorList>
    </citation>
    <scope>NUCLEOTIDE SEQUENCE [LARGE SCALE GENOMIC DNA]</scope>
    <source>
        <strain evidence="10">MMS-10A-171</strain>
    </source>
</reference>
<proteinExistence type="inferred from homology"/>
<dbReference type="GO" id="GO:0003755">
    <property type="term" value="F:peptidyl-prolyl cis-trans isomerase activity"/>
    <property type="evidence" value="ECO:0007669"/>
    <property type="project" value="UniProtKB-UniRule"/>
</dbReference>
<dbReference type="PROSITE" id="PS50059">
    <property type="entry name" value="FKBP_PPIASE"/>
    <property type="match status" value="1"/>
</dbReference>
<keyword evidence="3 6" id="KW-0697">Rotamase</keyword>
<evidence type="ECO:0000256" key="7">
    <source>
        <dbReference type="RuleBase" id="RU003915"/>
    </source>
</evidence>
<evidence type="ECO:0000256" key="4">
    <source>
        <dbReference type="ARBA" id="ARBA00023235"/>
    </source>
</evidence>
<dbReference type="InterPro" id="IPR001179">
    <property type="entry name" value="PPIase_FKBP_dom"/>
</dbReference>
<dbReference type="HOGENOM" id="CLU_013615_12_0_4"/>
<comment type="function">
    <text evidence="5">PPIases accelerate the folding of proteins.</text>
</comment>
<evidence type="ECO:0000256" key="1">
    <source>
        <dbReference type="ARBA" id="ARBA00000971"/>
    </source>
</evidence>
<comment type="catalytic activity">
    <reaction evidence="1 6 7">
        <text>[protein]-peptidylproline (omega=180) = [protein]-peptidylproline (omega=0)</text>
        <dbReference type="Rhea" id="RHEA:16237"/>
        <dbReference type="Rhea" id="RHEA-COMP:10747"/>
        <dbReference type="Rhea" id="RHEA-COMP:10748"/>
        <dbReference type="ChEBI" id="CHEBI:83833"/>
        <dbReference type="ChEBI" id="CHEBI:83834"/>
        <dbReference type="EC" id="5.2.1.8"/>
    </reaction>
</comment>
<dbReference type="InterPro" id="IPR046357">
    <property type="entry name" value="PPIase_dom_sf"/>
</dbReference>
<dbReference type="PANTHER" id="PTHR43811">
    <property type="entry name" value="FKBP-TYPE PEPTIDYL-PROLYL CIS-TRANS ISOMERASE FKPA"/>
    <property type="match status" value="1"/>
</dbReference>
<keyword evidence="4 6" id="KW-0413">Isomerase</keyword>
<organism evidence="9 10">
    <name type="scientific">Candidatus Methylopumilus planktonicus</name>
    <dbReference type="NCBI Taxonomy" id="1581557"/>
    <lineage>
        <taxon>Bacteria</taxon>
        <taxon>Pseudomonadati</taxon>
        <taxon>Pseudomonadota</taxon>
        <taxon>Betaproteobacteria</taxon>
        <taxon>Nitrosomonadales</taxon>
        <taxon>Methylophilaceae</taxon>
        <taxon>Candidatus Methylopumilus</taxon>
    </lineage>
</organism>
<dbReference type="SUPFAM" id="SSF54534">
    <property type="entry name" value="FKBP-like"/>
    <property type="match status" value="1"/>
</dbReference>
<comment type="similarity">
    <text evidence="2 7">Belongs to the FKBP-type PPIase family.</text>
</comment>
<sequence>MRYMNAVKFILAFGIILINIDLVFAESKISQKELKLEKNITTLVIKDTTLGNGRQAEKGLAVTVHYTGWLYDPSQKDGKGKKFDSSLDRNDPFVFNLGGGQVIRGWDDGVDGMKIHGKRTLIIPPDMGYGARGAGGVIPPNATLIFDVELLGVK</sequence>
<dbReference type="KEGG" id="mbat:BN1208_0268"/>
<name>A0A0D6EU69_9PROT</name>
<dbReference type="PANTHER" id="PTHR43811:SF19">
    <property type="entry name" value="39 KDA FK506-BINDING NUCLEAR PROTEIN"/>
    <property type="match status" value="1"/>
</dbReference>
<evidence type="ECO:0000256" key="6">
    <source>
        <dbReference type="PROSITE-ProRule" id="PRU00277"/>
    </source>
</evidence>
<dbReference type="AlphaFoldDB" id="A0A0D6EU69"/>
<accession>A0A0D6EU69</accession>
<dbReference type="STRING" id="1581557.BN1208_0268"/>
<feature type="domain" description="PPIase FKBP-type" evidence="8">
    <location>
        <begin position="59"/>
        <end position="154"/>
    </location>
</feature>
<protein>
    <recommendedName>
        <fullName evidence="7">Peptidyl-prolyl cis-trans isomerase</fullName>
        <ecNumber evidence="7">5.2.1.8</ecNumber>
    </recommendedName>
</protein>
<dbReference type="FunFam" id="3.10.50.40:FF:000006">
    <property type="entry name" value="Peptidyl-prolyl cis-trans isomerase"/>
    <property type="match status" value="1"/>
</dbReference>
<evidence type="ECO:0000256" key="5">
    <source>
        <dbReference type="ARBA" id="ARBA00056164"/>
    </source>
</evidence>
<evidence type="ECO:0000313" key="9">
    <source>
        <dbReference type="EMBL" id="CEZ19162.1"/>
    </source>
</evidence>
<dbReference type="EMBL" id="LN827929">
    <property type="protein sequence ID" value="CEZ19162.1"/>
    <property type="molecule type" value="Genomic_DNA"/>
</dbReference>
<dbReference type="EC" id="5.2.1.8" evidence="7"/>
<keyword evidence="10" id="KW-1185">Reference proteome</keyword>
<evidence type="ECO:0000256" key="2">
    <source>
        <dbReference type="ARBA" id="ARBA00006577"/>
    </source>
</evidence>
<dbReference type="Gene3D" id="3.10.50.40">
    <property type="match status" value="1"/>
</dbReference>
<evidence type="ECO:0000259" key="8">
    <source>
        <dbReference type="PROSITE" id="PS50059"/>
    </source>
</evidence>
<dbReference type="Proteomes" id="UP000064007">
    <property type="component" value="Chromosome 1"/>
</dbReference>
<evidence type="ECO:0000313" key="10">
    <source>
        <dbReference type="Proteomes" id="UP000064007"/>
    </source>
</evidence>
<gene>
    <name evidence="9" type="ORF">BN1208_0268</name>
</gene>
<evidence type="ECO:0000256" key="3">
    <source>
        <dbReference type="ARBA" id="ARBA00023110"/>
    </source>
</evidence>